<dbReference type="AlphaFoldDB" id="A0A3B0VFN3"/>
<accession>A0A3B0VFN3</accession>
<reference evidence="1" key="1">
    <citation type="submission" date="2018-06" db="EMBL/GenBank/DDBJ databases">
        <authorList>
            <person name="Zhirakovskaya E."/>
        </authorList>
    </citation>
    <scope>NUCLEOTIDE SEQUENCE</scope>
</reference>
<protein>
    <submittedName>
        <fullName evidence="1">CopG protein</fullName>
    </submittedName>
</protein>
<name>A0A3B0VFN3_9ZZZZ</name>
<dbReference type="InterPro" id="IPR007332">
    <property type="entry name" value="DUF411"/>
</dbReference>
<gene>
    <name evidence="1" type="ORF">MNBD_GAMMA01-689</name>
</gene>
<organism evidence="1">
    <name type="scientific">hydrothermal vent metagenome</name>
    <dbReference type="NCBI Taxonomy" id="652676"/>
    <lineage>
        <taxon>unclassified sequences</taxon>
        <taxon>metagenomes</taxon>
        <taxon>ecological metagenomes</taxon>
    </lineage>
</organism>
<dbReference type="PROSITE" id="PS51257">
    <property type="entry name" value="PROKAR_LIPOPROTEIN"/>
    <property type="match status" value="1"/>
</dbReference>
<proteinExistence type="predicted"/>
<dbReference type="EMBL" id="UOEW01000322">
    <property type="protein sequence ID" value="VAW41721.1"/>
    <property type="molecule type" value="Genomic_DNA"/>
</dbReference>
<dbReference type="Pfam" id="PF04214">
    <property type="entry name" value="DUF411"/>
    <property type="match status" value="1"/>
</dbReference>
<evidence type="ECO:0000313" key="1">
    <source>
        <dbReference type="EMBL" id="VAW41721.1"/>
    </source>
</evidence>
<sequence length="174" mass="19143">MIFNKNKTKQLMLALLVLLATACSATNNEPATSPEVTKTDSKKIVLQVHKSPTCGCCQKWMDHMDVSGFQTIGRDSETMESVKNAKGVPANYRSCHTATTDDGYVFEGHIPAKFVQQFLNEKPKGAIGLVVPGMPVGSPGMEYQNKFSAYDILLMMKDGTVAKYARVNTLEEQF</sequence>